<gene>
    <name evidence="2" type="ORF">CGI_10012392</name>
</gene>
<dbReference type="InParanoid" id="K1PVJ5"/>
<accession>K1PVJ5</accession>
<reference evidence="2" key="1">
    <citation type="journal article" date="2012" name="Nature">
        <title>The oyster genome reveals stress adaptation and complexity of shell formation.</title>
        <authorList>
            <person name="Zhang G."/>
            <person name="Fang X."/>
            <person name="Guo X."/>
            <person name="Li L."/>
            <person name="Luo R."/>
            <person name="Xu F."/>
            <person name="Yang P."/>
            <person name="Zhang L."/>
            <person name="Wang X."/>
            <person name="Qi H."/>
            <person name="Xiong Z."/>
            <person name="Que H."/>
            <person name="Xie Y."/>
            <person name="Holland P.W."/>
            <person name="Paps J."/>
            <person name="Zhu Y."/>
            <person name="Wu F."/>
            <person name="Chen Y."/>
            <person name="Wang J."/>
            <person name="Peng C."/>
            <person name="Meng J."/>
            <person name="Yang L."/>
            <person name="Liu J."/>
            <person name="Wen B."/>
            <person name="Zhang N."/>
            <person name="Huang Z."/>
            <person name="Zhu Q."/>
            <person name="Feng Y."/>
            <person name="Mount A."/>
            <person name="Hedgecock D."/>
            <person name="Xu Z."/>
            <person name="Liu Y."/>
            <person name="Domazet-Loso T."/>
            <person name="Du Y."/>
            <person name="Sun X."/>
            <person name="Zhang S."/>
            <person name="Liu B."/>
            <person name="Cheng P."/>
            <person name="Jiang X."/>
            <person name="Li J."/>
            <person name="Fan D."/>
            <person name="Wang W."/>
            <person name="Fu W."/>
            <person name="Wang T."/>
            <person name="Wang B."/>
            <person name="Zhang J."/>
            <person name="Peng Z."/>
            <person name="Li Y."/>
            <person name="Li N."/>
            <person name="Wang J."/>
            <person name="Chen M."/>
            <person name="He Y."/>
            <person name="Tan F."/>
            <person name="Song X."/>
            <person name="Zheng Q."/>
            <person name="Huang R."/>
            <person name="Yang H."/>
            <person name="Du X."/>
            <person name="Chen L."/>
            <person name="Yang M."/>
            <person name="Gaffney P.M."/>
            <person name="Wang S."/>
            <person name="Luo L."/>
            <person name="She Z."/>
            <person name="Ming Y."/>
            <person name="Huang W."/>
            <person name="Zhang S."/>
            <person name="Huang B."/>
            <person name="Zhang Y."/>
            <person name="Qu T."/>
            <person name="Ni P."/>
            <person name="Miao G."/>
            <person name="Wang J."/>
            <person name="Wang Q."/>
            <person name="Steinberg C.E."/>
            <person name="Wang H."/>
            <person name="Li N."/>
            <person name="Qian L."/>
            <person name="Zhang G."/>
            <person name="Li Y."/>
            <person name="Yang H."/>
            <person name="Liu X."/>
            <person name="Wang J."/>
            <person name="Yin Y."/>
            <person name="Wang J."/>
        </authorList>
    </citation>
    <scope>NUCLEOTIDE SEQUENCE [LARGE SCALE GENOMIC DNA]</scope>
    <source>
        <strain evidence="2">05x7-T-G4-1.051#20</strain>
    </source>
</reference>
<evidence type="ECO:0000313" key="2">
    <source>
        <dbReference type="EMBL" id="EKC25763.1"/>
    </source>
</evidence>
<name>K1PVJ5_MAGGI</name>
<dbReference type="EMBL" id="JH816369">
    <property type="protein sequence ID" value="EKC25763.1"/>
    <property type="molecule type" value="Genomic_DNA"/>
</dbReference>
<dbReference type="HOGENOM" id="CLU_2500075_0_0_1"/>
<protein>
    <submittedName>
        <fullName evidence="2">Uncharacterized protein</fullName>
    </submittedName>
</protein>
<dbReference type="AlphaFoldDB" id="K1PVJ5"/>
<sequence>MFGRLQSFRTMAKLEMKVMYKPPATAAPASGAMGATGASPTEETQEDEVQSCSRRKVLISGVEDFHSVSNLEDMPNVSEAPSVILW</sequence>
<proteinExistence type="predicted"/>
<organism evidence="2">
    <name type="scientific">Magallana gigas</name>
    <name type="common">Pacific oyster</name>
    <name type="synonym">Crassostrea gigas</name>
    <dbReference type="NCBI Taxonomy" id="29159"/>
    <lineage>
        <taxon>Eukaryota</taxon>
        <taxon>Metazoa</taxon>
        <taxon>Spiralia</taxon>
        <taxon>Lophotrochozoa</taxon>
        <taxon>Mollusca</taxon>
        <taxon>Bivalvia</taxon>
        <taxon>Autobranchia</taxon>
        <taxon>Pteriomorphia</taxon>
        <taxon>Ostreida</taxon>
        <taxon>Ostreoidea</taxon>
        <taxon>Ostreidae</taxon>
        <taxon>Magallana</taxon>
    </lineage>
</organism>
<feature type="compositionally biased region" description="Low complexity" evidence="1">
    <location>
        <begin position="25"/>
        <end position="41"/>
    </location>
</feature>
<evidence type="ECO:0000256" key="1">
    <source>
        <dbReference type="SAM" id="MobiDB-lite"/>
    </source>
</evidence>
<feature type="region of interest" description="Disordered" evidence="1">
    <location>
        <begin position="25"/>
        <end position="51"/>
    </location>
</feature>